<reference evidence="1" key="1">
    <citation type="submission" date="2018-05" db="EMBL/GenBank/DDBJ databases">
        <authorList>
            <person name="Lanie J.A."/>
            <person name="Ng W.-L."/>
            <person name="Kazmierczak K.M."/>
            <person name="Andrzejewski T.M."/>
            <person name="Davidsen T.M."/>
            <person name="Wayne K.J."/>
            <person name="Tettelin H."/>
            <person name="Glass J.I."/>
            <person name="Rusch D."/>
            <person name="Podicherti R."/>
            <person name="Tsui H.-C.T."/>
            <person name="Winkler M.E."/>
        </authorList>
    </citation>
    <scope>NUCLEOTIDE SEQUENCE</scope>
</reference>
<name>A0A381XAV2_9ZZZZ</name>
<dbReference type="AlphaFoldDB" id="A0A381XAV2"/>
<feature type="non-terminal residue" evidence="1">
    <location>
        <position position="37"/>
    </location>
</feature>
<gene>
    <name evidence="1" type="ORF">METZ01_LOCUS114733</name>
</gene>
<proteinExistence type="predicted"/>
<dbReference type="EMBL" id="UINC01014520">
    <property type="protein sequence ID" value="SVA61879.1"/>
    <property type="molecule type" value="Genomic_DNA"/>
</dbReference>
<protein>
    <submittedName>
        <fullName evidence="1">Uncharacterized protein</fullName>
    </submittedName>
</protein>
<evidence type="ECO:0000313" key="1">
    <source>
        <dbReference type="EMBL" id="SVA61879.1"/>
    </source>
</evidence>
<organism evidence="1">
    <name type="scientific">marine metagenome</name>
    <dbReference type="NCBI Taxonomy" id="408172"/>
    <lineage>
        <taxon>unclassified sequences</taxon>
        <taxon>metagenomes</taxon>
        <taxon>ecological metagenomes</taxon>
    </lineage>
</organism>
<sequence>MDIPQISVEPLDLWSVCEKLKTSRHTDFKMLLCLAGV</sequence>
<accession>A0A381XAV2</accession>